<evidence type="ECO:0000259" key="8">
    <source>
        <dbReference type="Pfam" id="PF14416"/>
    </source>
</evidence>
<keyword evidence="4" id="KW-0735">Signal-anchor</keyword>
<dbReference type="GO" id="GO:0016413">
    <property type="term" value="F:O-acetyltransferase activity"/>
    <property type="evidence" value="ECO:0007669"/>
    <property type="project" value="InterPro"/>
</dbReference>
<evidence type="ECO:0000256" key="4">
    <source>
        <dbReference type="ARBA" id="ARBA00022968"/>
    </source>
</evidence>
<dbReference type="SUPFAM" id="SSF140663">
    <property type="entry name" value="TTHA0068-like"/>
    <property type="match status" value="1"/>
</dbReference>
<protein>
    <recommendedName>
        <fullName evidence="11">Trichome birefringence-like N-terminal domain-containing protein</fullName>
    </recommendedName>
</protein>
<dbReference type="PANTHER" id="PTHR32285:SF11">
    <property type="entry name" value="PROTEIN TRICHOME BIREFRINGENCE-LIKE 34"/>
    <property type="match status" value="1"/>
</dbReference>
<evidence type="ECO:0000256" key="1">
    <source>
        <dbReference type="ARBA" id="ARBA00004167"/>
    </source>
</evidence>
<feature type="domain" description="Trichome birefringence-like C-terminal" evidence="7">
    <location>
        <begin position="149"/>
        <end position="378"/>
    </location>
</feature>
<name>A0A8T0CTR9_CORYI</name>
<dbReference type="InterPro" id="IPR025846">
    <property type="entry name" value="TBL_N"/>
</dbReference>
<keyword evidence="5" id="KW-1133">Transmembrane helix</keyword>
<dbReference type="InterPro" id="IPR029962">
    <property type="entry name" value="TBL"/>
</dbReference>
<dbReference type="Pfam" id="PF14416">
    <property type="entry name" value="PMR5N"/>
    <property type="match status" value="1"/>
</dbReference>
<dbReference type="InterPro" id="IPR023203">
    <property type="entry name" value="TTHA0068_sf"/>
</dbReference>
<comment type="caution">
    <text evidence="9">The sequence shown here is derived from an EMBL/GenBank/DDBJ whole genome shotgun (WGS) entry which is preliminary data.</text>
</comment>
<dbReference type="Pfam" id="PF13839">
    <property type="entry name" value="PC-Esterase"/>
    <property type="match status" value="2"/>
</dbReference>
<evidence type="ECO:0000256" key="6">
    <source>
        <dbReference type="ARBA" id="ARBA00023136"/>
    </source>
</evidence>
<proteinExistence type="inferred from homology"/>
<evidence type="ECO:0000256" key="2">
    <source>
        <dbReference type="ARBA" id="ARBA00007727"/>
    </source>
</evidence>
<accession>A0A8T0CTR9</accession>
<dbReference type="GO" id="GO:0005794">
    <property type="term" value="C:Golgi apparatus"/>
    <property type="evidence" value="ECO:0007669"/>
    <property type="project" value="TreeGrafter"/>
</dbReference>
<reference evidence="9" key="1">
    <citation type="submission" date="2020-05" db="EMBL/GenBank/DDBJ databases">
        <title>WGS assembly of Corymbia citriodora subspecies variegata.</title>
        <authorList>
            <person name="Barry K."/>
            <person name="Hundley H."/>
            <person name="Shu S."/>
            <person name="Jenkins J."/>
            <person name="Grimwood J."/>
            <person name="Baten A."/>
        </authorList>
    </citation>
    <scope>NUCLEOTIDE SEQUENCE</scope>
    <source>
        <strain evidence="9">CV2-018</strain>
    </source>
</reference>
<comment type="subcellular location">
    <subcellularLocation>
        <location evidence="1">Membrane</location>
        <topology evidence="1">Single-pass membrane protein</topology>
    </subcellularLocation>
</comment>
<evidence type="ECO:0008006" key="11">
    <source>
        <dbReference type="Google" id="ProtNLM"/>
    </source>
</evidence>
<keyword evidence="6" id="KW-0472">Membrane</keyword>
<dbReference type="InterPro" id="IPR026057">
    <property type="entry name" value="TBL_C"/>
</dbReference>
<dbReference type="GO" id="GO:0016020">
    <property type="term" value="C:membrane"/>
    <property type="evidence" value="ECO:0007669"/>
    <property type="project" value="UniProtKB-SubCell"/>
</dbReference>
<dbReference type="Proteomes" id="UP000806378">
    <property type="component" value="Unassembled WGS sequence"/>
</dbReference>
<feature type="domain" description="Trichome birefringence-like N-terminal" evidence="8">
    <location>
        <begin position="68"/>
        <end position="120"/>
    </location>
</feature>
<feature type="domain" description="Trichome birefringence-like C-terminal" evidence="7">
    <location>
        <begin position="126"/>
        <end position="148"/>
    </location>
</feature>
<evidence type="ECO:0000313" key="9">
    <source>
        <dbReference type="EMBL" id="KAF7849335.1"/>
    </source>
</evidence>
<evidence type="ECO:0000259" key="7">
    <source>
        <dbReference type="Pfam" id="PF13839"/>
    </source>
</evidence>
<keyword evidence="10" id="KW-1185">Reference proteome</keyword>
<dbReference type="Gramene" id="rna-gnl|WGS:JABURB|Cocit.L0958.1">
    <property type="protein sequence ID" value="cds-KAF7849335.1"/>
    <property type="gene ID" value="gene-BT93_L0958"/>
</dbReference>
<gene>
    <name evidence="9" type="ORF">BT93_L0958</name>
</gene>
<evidence type="ECO:0000256" key="5">
    <source>
        <dbReference type="ARBA" id="ARBA00022989"/>
    </source>
</evidence>
<dbReference type="EMBL" id="MU089803">
    <property type="protein sequence ID" value="KAF7849335.1"/>
    <property type="molecule type" value="Genomic_DNA"/>
</dbReference>
<dbReference type="OrthoDB" id="2016263at2759"/>
<sequence>MRHEKIKSNGTRESNRIANKAQIAAIWWGLRSIFPSLKQLSILLGRDRDLLLSNPNNIAPSPGTSSLCDLFSGSWVFDNASHPLYKEGQCEYVMGQLACGKFGRKDLKYQQWRWQPHGCDLPRETTNKRLMFVGDSLNRGQWVSLVCMDYNATIEFYWAPLLVESNCDDPVNHRIGNRIVRVGAIGKHAKHWSDVDILVFNSYLWWRQRPKIKVLWGSFVGLDKKYEMMKMPQAYKIALNTWSDWIQVHVDKSKTQVFFIGMSATHERAKDWGGIAGHNCFKETEPITKVGYRERRSTRGMMHMLQKAIDKLQKMGVNIHALDITKLSEYRKDAHSSIHKEQTTNLTQHQIANPVTYADCFHWCLPGLPDVWNELLYTYIL</sequence>
<dbReference type="PANTHER" id="PTHR32285">
    <property type="entry name" value="PROTEIN TRICHOME BIREFRINGENCE-LIKE 9-RELATED"/>
    <property type="match status" value="1"/>
</dbReference>
<organism evidence="9 10">
    <name type="scientific">Corymbia citriodora subsp. variegata</name>
    <dbReference type="NCBI Taxonomy" id="360336"/>
    <lineage>
        <taxon>Eukaryota</taxon>
        <taxon>Viridiplantae</taxon>
        <taxon>Streptophyta</taxon>
        <taxon>Embryophyta</taxon>
        <taxon>Tracheophyta</taxon>
        <taxon>Spermatophyta</taxon>
        <taxon>Magnoliopsida</taxon>
        <taxon>eudicotyledons</taxon>
        <taxon>Gunneridae</taxon>
        <taxon>Pentapetalae</taxon>
        <taxon>rosids</taxon>
        <taxon>malvids</taxon>
        <taxon>Myrtales</taxon>
        <taxon>Myrtaceae</taxon>
        <taxon>Myrtoideae</taxon>
        <taxon>Eucalypteae</taxon>
        <taxon>Corymbia</taxon>
    </lineage>
</organism>
<dbReference type="AlphaFoldDB" id="A0A8T0CTR9"/>
<comment type="similarity">
    <text evidence="2">Belongs to the PC-esterase family. TBL subfamily.</text>
</comment>
<evidence type="ECO:0000313" key="10">
    <source>
        <dbReference type="Proteomes" id="UP000806378"/>
    </source>
</evidence>
<keyword evidence="3" id="KW-0812">Transmembrane</keyword>
<evidence type="ECO:0000256" key="3">
    <source>
        <dbReference type="ARBA" id="ARBA00022692"/>
    </source>
</evidence>